<organism evidence="1 2">
    <name type="scientific">Caerostris extrusa</name>
    <name type="common">Bark spider</name>
    <name type="synonym">Caerostris bankana</name>
    <dbReference type="NCBI Taxonomy" id="172846"/>
    <lineage>
        <taxon>Eukaryota</taxon>
        <taxon>Metazoa</taxon>
        <taxon>Ecdysozoa</taxon>
        <taxon>Arthropoda</taxon>
        <taxon>Chelicerata</taxon>
        <taxon>Arachnida</taxon>
        <taxon>Araneae</taxon>
        <taxon>Araneomorphae</taxon>
        <taxon>Entelegynae</taxon>
        <taxon>Araneoidea</taxon>
        <taxon>Araneidae</taxon>
        <taxon>Caerostris</taxon>
    </lineage>
</organism>
<reference evidence="1 2" key="1">
    <citation type="submission" date="2021-06" db="EMBL/GenBank/DDBJ databases">
        <title>Caerostris extrusa draft genome.</title>
        <authorList>
            <person name="Kono N."/>
            <person name="Arakawa K."/>
        </authorList>
    </citation>
    <scope>NUCLEOTIDE SEQUENCE [LARGE SCALE GENOMIC DNA]</scope>
</reference>
<name>A0AAV4Q2B2_CAEEX</name>
<evidence type="ECO:0000313" key="2">
    <source>
        <dbReference type="Proteomes" id="UP001054945"/>
    </source>
</evidence>
<gene>
    <name evidence="1" type="ORF">CEXT_273121</name>
</gene>
<keyword evidence="2" id="KW-1185">Reference proteome</keyword>
<protein>
    <submittedName>
        <fullName evidence="1">Uncharacterized protein</fullName>
    </submittedName>
</protein>
<proteinExistence type="predicted"/>
<comment type="caution">
    <text evidence="1">The sequence shown here is derived from an EMBL/GenBank/DDBJ whole genome shotgun (WGS) entry which is preliminary data.</text>
</comment>
<evidence type="ECO:0000313" key="1">
    <source>
        <dbReference type="EMBL" id="GIY04058.1"/>
    </source>
</evidence>
<dbReference type="Proteomes" id="UP001054945">
    <property type="component" value="Unassembled WGS sequence"/>
</dbReference>
<sequence length="115" mass="13531">MVCRWLGQCYSETPYRLWLAESVSLKCHILHSQTARFIFFYQRHHSRSCELSLLLFTKELRFCIFGRLVDENAYSGKSHCSSIFCQAPRTDTSKMVIFYWHAGVHITLLLSLSYI</sequence>
<dbReference type="EMBL" id="BPLR01005660">
    <property type="protein sequence ID" value="GIY04058.1"/>
    <property type="molecule type" value="Genomic_DNA"/>
</dbReference>
<accession>A0AAV4Q2B2</accession>
<dbReference type="AlphaFoldDB" id="A0AAV4Q2B2"/>